<sequence length="72" mass="7915">MSSAGPIEMAPNRTHCESNTIKIGLVRRREMTIGRKYGTHVEPEAGSAGPMSHLQSLSSPSRSWTPHRTREG</sequence>
<accession>A0A427AEN5</accession>
<dbReference type="Proteomes" id="UP000287651">
    <property type="component" value="Unassembled WGS sequence"/>
</dbReference>
<feature type="region of interest" description="Disordered" evidence="1">
    <location>
        <begin position="38"/>
        <end position="72"/>
    </location>
</feature>
<reference evidence="2 3" key="1">
    <citation type="journal article" date="2014" name="Agronomy (Basel)">
        <title>A Draft Genome Sequence for Ensete ventricosum, the Drought-Tolerant Tree Against Hunger.</title>
        <authorList>
            <person name="Harrison J."/>
            <person name="Moore K.A."/>
            <person name="Paszkiewicz K."/>
            <person name="Jones T."/>
            <person name="Grant M."/>
            <person name="Ambacheew D."/>
            <person name="Muzemil S."/>
            <person name="Studholme D.J."/>
        </authorList>
    </citation>
    <scope>NUCLEOTIDE SEQUENCE [LARGE SCALE GENOMIC DNA]</scope>
</reference>
<evidence type="ECO:0000313" key="3">
    <source>
        <dbReference type="Proteomes" id="UP000287651"/>
    </source>
</evidence>
<protein>
    <submittedName>
        <fullName evidence="2">Uncharacterized protein</fullName>
    </submittedName>
</protein>
<proteinExistence type="predicted"/>
<name>A0A427AEN5_ENSVE</name>
<comment type="caution">
    <text evidence="2">The sequence shown here is derived from an EMBL/GenBank/DDBJ whole genome shotgun (WGS) entry which is preliminary data.</text>
</comment>
<evidence type="ECO:0000256" key="1">
    <source>
        <dbReference type="SAM" id="MobiDB-lite"/>
    </source>
</evidence>
<evidence type="ECO:0000313" key="2">
    <source>
        <dbReference type="EMBL" id="RRT74725.1"/>
    </source>
</evidence>
<dbReference type="EMBL" id="AMZH03002692">
    <property type="protein sequence ID" value="RRT74725.1"/>
    <property type="molecule type" value="Genomic_DNA"/>
</dbReference>
<gene>
    <name evidence="2" type="ORF">B296_00024944</name>
</gene>
<feature type="compositionally biased region" description="Low complexity" evidence="1">
    <location>
        <begin position="52"/>
        <end position="63"/>
    </location>
</feature>
<organism evidence="2 3">
    <name type="scientific">Ensete ventricosum</name>
    <name type="common">Abyssinian banana</name>
    <name type="synonym">Musa ensete</name>
    <dbReference type="NCBI Taxonomy" id="4639"/>
    <lineage>
        <taxon>Eukaryota</taxon>
        <taxon>Viridiplantae</taxon>
        <taxon>Streptophyta</taxon>
        <taxon>Embryophyta</taxon>
        <taxon>Tracheophyta</taxon>
        <taxon>Spermatophyta</taxon>
        <taxon>Magnoliopsida</taxon>
        <taxon>Liliopsida</taxon>
        <taxon>Zingiberales</taxon>
        <taxon>Musaceae</taxon>
        <taxon>Ensete</taxon>
    </lineage>
</organism>
<dbReference type="AlphaFoldDB" id="A0A427AEN5"/>